<comment type="similarity">
    <text evidence="2">Belongs to the NAD(P)-dependent epimerase/dehydratase family. Dihydroflavonol-4-reductase subfamily.</text>
</comment>
<dbReference type="FunCoup" id="A0A1B7MKI8">
    <property type="interactions" value="62"/>
</dbReference>
<dbReference type="STRING" id="1314800.A0A1B7MKI8"/>
<dbReference type="InterPro" id="IPR036291">
    <property type="entry name" value="NAD(P)-bd_dom_sf"/>
</dbReference>
<evidence type="ECO:0000313" key="5">
    <source>
        <dbReference type="Proteomes" id="UP000092154"/>
    </source>
</evidence>
<dbReference type="InParanoid" id="A0A1B7MKI8"/>
<evidence type="ECO:0000256" key="2">
    <source>
        <dbReference type="ARBA" id="ARBA00023445"/>
    </source>
</evidence>
<evidence type="ECO:0000259" key="3">
    <source>
        <dbReference type="Pfam" id="PF01370"/>
    </source>
</evidence>
<reference evidence="4 5" key="1">
    <citation type="submission" date="2016-06" db="EMBL/GenBank/DDBJ databases">
        <title>Comparative genomics of the ectomycorrhizal sister species Rhizopogon vinicolor and Rhizopogon vesiculosus (Basidiomycota: Boletales) reveals a divergence of the mating type B locus.</title>
        <authorList>
            <consortium name="DOE Joint Genome Institute"/>
            <person name="Mujic A.B."/>
            <person name="Kuo A."/>
            <person name="Tritt A."/>
            <person name="Lipzen A."/>
            <person name="Chen C."/>
            <person name="Johnson J."/>
            <person name="Sharma A."/>
            <person name="Barry K."/>
            <person name="Grigoriev I.V."/>
            <person name="Spatafora J.W."/>
        </authorList>
    </citation>
    <scope>NUCLEOTIDE SEQUENCE [LARGE SCALE GENOMIC DNA]</scope>
    <source>
        <strain evidence="4 5">AM-OR11-026</strain>
    </source>
</reference>
<dbReference type="Pfam" id="PF01370">
    <property type="entry name" value="Epimerase"/>
    <property type="match status" value="1"/>
</dbReference>
<dbReference type="PANTHER" id="PTHR10366">
    <property type="entry name" value="NAD DEPENDENT EPIMERASE/DEHYDRATASE"/>
    <property type="match status" value="1"/>
</dbReference>
<dbReference type="AlphaFoldDB" id="A0A1B7MKI8"/>
<organism evidence="4 5">
    <name type="scientific">Rhizopogon vinicolor AM-OR11-026</name>
    <dbReference type="NCBI Taxonomy" id="1314800"/>
    <lineage>
        <taxon>Eukaryota</taxon>
        <taxon>Fungi</taxon>
        <taxon>Dikarya</taxon>
        <taxon>Basidiomycota</taxon>
        <taxon>Agaricomycotina</taxon>
        <taxon>Agaricomycetes</taxon>
        <taxon>Agaricomycetidae</taxon>
        <taxon>Boletales</taxon>
        <taxon>Suillineae</taxon>
        <taxon>Rhizopogonaceae</taxon>
        <taxon>Rhizopogon</taxon>
    </lineage>
</organism>
<dbReference type="GO" id="GO:0016616">
    <property type="term" value="F:oxidoreductase activity, acting on the CH-OH group of donors, NAD or NADP as acceptor"/>
    <property type="evidence" value="ECO:0007669"/>
    <property type="project" value="TreeGrafter"/>
</dbReference>
<dbReference type="EMBL" id="KV448837">
    <property type="protein sequence ID" value="OAX33110.1"/>
    <property type="molecule type" value="Genomic_DNA"/>
</dbReference>
<dbReference type="CDD" id="cd05227">
    <property type="entry name" value="AR_SDR_e"/>
    <property type="match status" value="1"/>
</dbReference>
<dbReference type="PANTHER" id="PTHR10366:SF564">
    <property type="entry name" value="STEROL-4-ALPHA-CARBOXYLATE 3-DEHYDROGENASE, DECARBOXYLATING"/>
    <property type="match status" value="1"/>
</dbReference>
<name>A0A1B7MKI8_9AGAM</name>
<feature type="domain" description="NAD-dependent epimerase/dehydratase" evidence="3">
    <location>
        <begin position="10"/>
        <end position="272"/>
    </location>
</feature>
<accession>A0A1B7MKI8</accession>
<proteinExistence type="inferred from homology"/>
<evidence type="ECO:0000313" key="4">
    <source>
        <dbReference type="EMBL" id="OAX33110.1"/>
    </source>
</evidence>
<evidence type="ECO:0000256" key="1">
    <source>
        <dbReference type="ARBA" id="ARBA00023002"/>
    </source>
</evidence>
<keyword evidence="1" id="KW-0560">Oxidoreductase</keyword>
<dbReference type="SUPFAM" id="SSF51735">
    <property type="entry name" value="NAD(P)-binding Rossmann-fold domains"/>
    <property type="match status" value="1"/>
</dbReference>
<dbReference type="InterPro" id="IPR050425">
    <property type="entry name" value="NAD(P)_dehydrat-like"/>
</dbReference>
<dbReference type="OrthoDB" id="2735536at2759"/>
<dbReference type="InterPro" id="IPR001509">
    <property type="entry name" value="Epimerase_deHydtase"/>
</dbReference>
<dbReference type="Proteomes" id="UP000092154">
    <property type="component" value="Unassembled WGS sequence"/>
</dbReference>
<keyword evidence="5" id="KW-1185">Reference proteome</keyword>
<dbReference type="Gene3D" id="3.40.50.720">
    <property type="entry name" value="NAD(P)-binding Rossmann-like Domain"/>
    <property type="match status" value="1"/>
</dbReference>
<protein>
    <submittedName>
        <fullName evidence="4">NAD(P)-binding protein</fullName>
    </submittedName>
</protein>
<sequence>MPAVQPPCKVLVSGANGYIAIWVVRTLLEKGYSVRGTVRSEEKAAHLRQLFKSYGDMHEVVIVEDITKEGAFDEAVKGVDAIEHTASPFHMNADDPDELINPAVNGTVGILKSALKHGHSVKRIVVTSSGAAILRDSLTPSTFSELDWNEQCLEIVKEKGREAPNMMKYRASKTLAEKAAWEFWNEHKAVVGWDLSVLNPPYVFGPAIHALTGPSSLNTSALLFYNTVALPNSNGATNDFLASTGTCWIDVRDLADAHVLSLENEAAGGERIIVSAGLWKWQDFIDAANAISPPPKLTTGGLPKGNPGAGTGHPSTVHLLHYDTAKAARILGLKYRTIAETTRDTLADYEAKWW</sequence>
<gene>
    <name evidence="4" type="ORF">K503DRAFT_804647</name>
</gene>